<organism evidence="2">
    <name type="scientific">Caldisericum exile</name>
    <dbReference type="NCBI Taxonomy" id="693075"/>
    <lineage>
        <taxon>Bacteria</taxon>
        <taxon>Pseudomonadati</taxon>
        <taxon>Caldisericota/Cryosericota group</taxon>
        <taxon>Caldisericota</taxon>
        <taxon>Caldisericia</taxon>
        <taxon>Caldisericales</taxon>
        <taxon>Caldisericaceae</taxon>
        <taxon>Caldisericum</taxon>
    </lineage>
</organism>
<dbReference type="InterPro" id="IPR013785">
    <property type="entry name" value="Aldolase_TIM"/>
</dbReference>
<dbReference type="SUPFAM" id="SSF51569">
    <property type="entry name" value="Aldolase"/>
    <property type="match status" value="1"/>
</dbReference>
<dbReference type="AlphaFoldDB" id="A0A7C4TXR7"/>
<dbReference type="PRINTS" id="PR00146">
    <property type="entry name" value="DHPICSNTHASE"/>
</dbReference>
<name>A0A7C4TXR7_9BACT</name>
<reference evidence="2" key="1">
    <citation type="journal article" date="2020" name="mSystems">
        <title>Genome- and Community-Level Interaction Insights into Carbon Utilization and Element Cycling Functions of Hydrothermarchaeota in Hydrothermal Sediment.</title>
        <authorList>
            <person name="Zhou Z."/>
            <person name="Liu Y."/>
            <person name="Xu W."/>
            <person name="Pan J."/>
            <person name="Luo Z.H."/>
            <person name="Li M."/>
        </authorList>
    </citation>
    <scope>NUCLEOTIDE SEQUENCE [LARGE SCALE GENOMIC DNA]</scope>
    <source>
        <strain evidence="2">SpSt-794</strain>
    </source>
</reference>
<dbReference type="GO" id="GO:0019262">
    <property type="term" value="P:N-acetylneuraminate catabolic process"/>
    <property type="evidence" value="ECO:0007669"/>
    <property type="project" value="TreeGrafter"/>
</dbReference>
<evidence type="ECO:0000313" key="2">
    <source>
        <dbReference type="EMBL" id="HGW60550.1"/>
    </source>
</evidence>
<dbReference type="GO" id="GO:0005829">
    <property type="term" value="C:cytosol"/>
    <property type="evidence" value="ECO:0007669"/>
    <property type="project" value="TreeGrafter"/>
</dbReference>
<dbReference type="Gene3D" id="3.20.20.70">
    <property type="entry name" value="Aldolase class I"/>
    <property type="match status" value="1"/>
</dbReference>
<dbReference type="CDD" id="cd00408">
    <property type="entry name" value="DHDPS-like"/>
    <property type="match status" value="1"/>
</dbReference>
<keyword evidence="1" id="KW-0456">Lyase</keyword>
<dbReference type="SMART" id="SM01130">
    <property type="entry name" value="DHDPS"/>
    <property type="match status" value="1"/>
</dbReference>
<dbReference type="PANTHER" id="PTHR42849:SF1">
    <property type="entry name" value="N-ACETYLNEURAMINATE LYASE"/>
    <property type="match status" value="1"/>
</dbReference>
<dbReference type="Pfam" id="PF00701">
    <property type="entry name" value="DHDPS"/>
    <property type="match status" value="1"/>
</dbReference>
<comment type="caution">
    <text evidence="2">The sequence shown here is derived from an EMBL/GenBank/DDBJ whole genome shotgun (WGS) entry which is preliminary data.</text>
</comment>
<evidence type="ECO:0000256" key="1">
    <source>
        <dbReference type="ARBA" id="ARBA00023239"/>
    </source>
</evidence>
<gene>
    <name evidence="2" type="ORF">ENV82_03880</name>
</gene>
<proteinExistence type="predicted"/>
<accession>A0A7C4TXR7</accession>
<protein>
    <submittedName>
        <fullName evidence="2">Dihydrodipicolinate synthase family protein</fullName>
    </submittedName>
</protein>
<dbReference type="PANTHER" id="PTHR42849">
    <property type="entry name" value="N-ACETYLNEURAMINATE LYASE"/>
    <property type="match status" value="1"/>
</dbReference>
<dbReference type="EMBL" id="DTHV01000122">
    <property type="protein sequence ID" value="HGW60550.1"/>
    <property type="molecule type" value="Genomic_DNA"/>
</dbReference>
<dbReference type="InterPro" id="IPR002220">
    <property type="entry name" value="DapA-like"/>
</dbReference>
<sequence length="183" mass="20532">MIKNIVALITPFRSDGSIDYEGYGEFLKFLQRKNPDGLFANATTGEFTNLTLEEKKEIAIFAKEHSGTIPVYVNVNSTVFSETIELCKFANSNNFYAIVSLPPFFLIPSQKGLYDYFIRIAETSELPTYIYNIPALTGYSLSVELIKELSRHPLIKGIKVTYDNIVTKSIHAVSTGAHFFIPS</sequence>
<dbReference type="GO" id="GO:0008747">
    <property type="term" value="F:N-acetylneuraminate lyase activity"/>
    <property type="evidence" value="ECO:0007669"/>
    <property type="project" value="TreeGrafter"/>
</dbReference>